<dbReference type="Gene3D" id="1.25.10.10">
    <property type="entry name" value="Leucine-rich Repeat Variant"/>
    <property type="match status" value="1"/>
</dbReference>
<dbReference type="SUPFAM" id="SSF48452">
    <property type="entry name" value="TPR-like"/>
    <property type="match status" value="1"/>
</dbReference>
<gene>
    <name evidence="2" type="ORF">VSU01S_12710</name>
</gene>
<sequence length="328" mass="36390">MCIRTFLRLCLLGVTLLLPIRDAIASSFDEQEMHLAQLSQDESLDLVTRAEATRILGQFSGPNALIAIGRASRSLKPQMRIAAIQAAAQWNGPARWDLVSPLLDDANRQVSTAAVMTLLPHWSQMTKVYRDKLSPYAKSYLSNLPNDLEGQLIAAWGDQAMGNLDGAEQRLQATYQHNPDARVALGYSKVLVANNKPQQAQDLLEESLTHFPKSAALYHELGRVLLAKGESAASRNAYQKAYQIDTTLEQYAFDYALALQDDDPQASLHIIESLYAQSLSPQYLYAKCEVMLVQGIFAEDCLADLTQATSQEVALLLREKNQQQLPKD</sequence>
<organism evidence="2 3">
    <name type="scientific">Vibrio superstes NBRC 103154</name>
    <dbReference type="NCBI Taxonomy" id="1219062"/>
    <lineage>
        <taxon>Bacteria</taxon>
        <taxon>Pseudomonadati</taxon>
        <taxon>Pseudomonadota</taxon>
        <taxon>Gammaproteobacteria</taxon>
        <taxon>Vibrionales</taxon>
        <taxon>Vibrionaceae</taxon>
        <taxon>Vibrio</taxon>
    </lineage>
</organism>
<feature type="signal peptide" evidence="1">
    <location>
        <begin position="1"/>
        <end position="25"/>
    </location>
</feature>
<dbReference type="Gene3D" id="1.25.40.10">
    <property type="entry name" value="Tetratricopeptide repeat domain"/>
    <property type="match status" value="1"/>
</dbReference>
<dbReference type="AlphaFoldDB" id="A0A511QQ46"/>
<dbReference type="InterPro" id="IPR011989">
    <property type="entry name" value="ARM-like"/>
</dbReference>
<protein>
    <submittedName>
        <fullName evidence="2">Uncharacterized protein</fullName>
    </submittedName>
</protein>
<feature type="chain" id="PRO_5021802793" evidence="1">
    <location>
        <begin position="26"/>
        <end position="328"/>
    </location>
</feature>
<dbReference type="EMBL" id="BJXK01000004">
    <property type="protein sequence ID" value="GEM79026.1"/>
    <property type="molecule type" value="Genomic_DNA"/>
</dbReference>
<dbReference type="SUPFAM" id="SSF48371">
    <property type="entry name" value="ARM repeat"/>
    <property type="match status" value="1"/>
</dbReference>
<name>A0A511QQ46_9VIBR</name>
<keyword evidence="3" id="KW-1185">Reference proteome</keyword>
<dbReference type="Proteomes" id="UP000321113">
    <property type="component" value="Unassembled WGS sequence"/>
</dbReference>
<dbReference type="Pfam" id="PF13432">
    <property type="entry name" value="TPR_16"/>
    <property type="match status" value="1"/>
</dbReference>
<dbReference type="InterPro" id="IPR016024">
    <property type="entry name" value="ARM-type_fold"/>
</dbReference>
<evidence type="ECO:0000313" key="3">
    <source>
        <dbReference type="Proteomes" id="UP000321113"/>
    </source>
</evidence>
<comment type="caution">
    <text evidence="2">The sequence shown here is derived from an EMBL/GenBank/DDBJ whole genome shotgun (WGS) entry which is preliminary data.</text>
</comment>
<reference evidence="2 3" key="1">
    <citation type="submission" date="2019-07" db="EMBL/GenBank/DDBJ databases">
        <title>Whole genome shotgun sequence of Vibrio superstes NBRC 103154.</title>
        <authorList>
            <person name="Hosoyama A."/>
            <person name="Uohara A."/>
            <person name="Ohji S."/>
            <person name="Ichikawa N."/>
        </authorList>
    </citation>
    <scope>NUCLEOTIDE SEQUENCE [LARGE SCALE GENOMIC DNA]</scope>
    <source>
        <strain evidence="2 3">NBRC 103154</strain>
    </source>
</reference>
<dbReference type="InterPro" id="IPR011990">
    <property type="entry name" value="TPR-like_helical_dom_sf"/>
</dbReference>
<accession>A0A511QQ46</accession>
<keyword evidence="1" id="KW-0732">Signal</keyword>
<proteinExistence type="predicted"/>
<evidence type="ECO:0000313" key="2">
    <source>
        <dbReference type="EMBL" id="GEM79026.1"/>
    </source>
</evidence>
<evidence type="ECO:0000256" key="1">
    <source>
        <dbReference type="SAM" id="SignalP"/>
    </source>
</evidence>
<dbReference type="OrthoDB" id="5864505at2"/>